<organism evidence="2 3">
    <name type="scientific">Dermatophagoides pteronyssinus</name>
    <name type="common">European house dust mite</name>
    <dbReference type="NCBI Taxonomy" id="6956"/>
    <lineage>
        <taxon>Eukaryota</taxon>
        <taxon>Metazoa</taxon>
        <taxon>Ecdysozoa</taxon>
        <taxon>Arthropoda</taxon>
        <taxon>Chelicerata</taxon>
        <taxon>Arachnida</taxon>
        <taxon>Acari</taxon>
        <taxon>Acariformes</taxon>
        <taxon>Sarcoptiformes</taxon>
        <taxon>Astigmata</taxon>
        <taxon>Psoroptidia</taxon>
        <taxon>Analgoidea</taxon>
        <taxon>Pyroglyphidae</taxon>
        <taxon>Dermatophagoidinae</taxon>
        <taxon>Dermatophagoides</taxon>
    </lineage>
</organism>
<dbReference type="GO" id="GO:0006915">
    <property type="term" value="P:apoptotic process"/>
    <property type="evidence" value="ECO:0007669"/>
    <property type="project" value="TreeGrafter"/>
</dbReference>
<evidence type="ECO:0000313" key="2">
    <source>
        <dbReference type="Proteomes" id="UP000515146"/>
    </source>
</evidence>
<dbReference type="InterPro" id="IPR052815">
    <property type="entry name" value="PDCD2-like_regulator"/>
</dbReference>
<dbReference type="FunCoup" id="A0A6P6YCD5">
    <property type="interactions" value="743"/>
</dbReference>
<dbReference type="AlphaFoldDB" id="A0A6P6YCD5"/>
<keyword evidence="2" id="KW-1185">Reference proteome</keyword>
<dbReference type="InterPro" id="IPR007320">
    <property type="entry name" value="PDCD2_C"/>
</dbReference>
<dbReference type="OrthoDB" id="366284at2759"/>
<gene>
    <name evidence="3" type="primary">LOC113796297</name>
</gene>
<sequence length="328" mass="38602">MVFLGIIDEKIKIIDHHEQCSWLDNKLGGQPIFNPMFDVNKLIKNDQLQCTECSINMAFILQIYCPVDNSNDDRILYFFSCVNKDCSMKKCRLFRVVTKAKQATKIETKLFDDDDWGGDNESTSDSTFTTEQSSNDVGSTNKYDFEKHSYFIPHYISVIEETDESIDNEKYEKMAKQIANVEENFINEQYEKHYPDVFQNDKDNYKFYKQLHKCPEQIMRYEFAGKPLKSSGRINFSIETCKNCKSKRIFELQLMPSLINVLLNNKMKTIDQQDISIDFETILIYTCGKNCYSTTNEICEEQVFLFKENCPELNEKLFEFIPLKQERQ</sequence>
<dbReference type="OMA" id="MPGPWAD"/>
<dbReference type="GO" id="GO:0005737">
    <property type="term" value="C:cytoplasm"/>
    <property type="evidence" value="ECO:0007669"/>
    <property type="project" value="InterPro"/>
</dbReference>
<dbReference type="Proteomes" id="UP000515146">
    <property type="component" value="Unplaced"/>
</dbReference>
<dbReference type="PANTHER" id="PTHR46421:SF1">
    <property type="entry name" value="PROGRAMMED CELL DEATH PROTEIN 2-LIKE"/>
    <property type="match status" value="1"/>
</dbReference>
<dbReference type="Pfam" id="PF04194">
    <property type="entry name" value="PDCD2_C"/>
    <property type="match status" value="1"/>
</dbReference>
<dbReference type="PANTHER" id="PTHR46421">
    <property type="entry name" value="PROGRAMMED CELL DEATH PROTEIN 2-LIKE"/>
    <property type="match status" value="1"/>
</dbReference>
<dbReference type="KEGG" id="dpte:113796297"/>
<name>A0A6P6YCD5_DERPT</name>
<protein>
    <submittedName>
        <fullName evidence="3">Programmed cell death protein 2-like</fullName>
    </submittedName>
</protein>
<evidence type="ECO:0000259" key="1">
    <source>
        <dbReference type="Pfam" id="PF04194"/>
    </source>
</evidence>
<reference evidence="3" key="1">
    <citation type="submission" date="2025-08" db="UniProtKB">
        <authorList>
            <consortium name="RefSeq"/>
        </authorList>
    </citation>
    <scope>IDENTIFICATION</scope>
    <source>
        <strain evidence="3">Airmid</strain>
    </source>
</reference>
<dbReference type="InParanoid" id="A0A6P6YCD5"/>
<accession>A0A6P6YCD5</accession>
<feature type="domain" description="Programmed cell death protein 2 C-terminal" evidence="1">
    <location>
        <begin position="202"/>
        <end position="301"/>
    </location>
</feature>
<dbReference type="RefSeq" id="XP_027202339.1">
    <property type="nucleotide sequence ID" value="XM_027346538.1"/>
</dbReference>
<proteinExistence type="predicted"/>
<evidence type="ECO:0000313" key="3">
    <source>
        <dbReference type="RefSeq" id="XP_027202339.1"/>
    </source>
</evidence>